<keyword evidence="1" id="KW-1133">Transmembrane helix</keyword>
<evidence type="ECO:0000313" key="4">
    <source>
        <dbReference type="Proteomes" id="UP000190625"/>
    </source>
</evidence>
<evidence type="ECO:0000313" key="3">
    <source>
        <dbReference type="EMBL" id="SKA10017.1"/>
    </source>
</evidence>
<evidence type="ECO:0000256" key="1">
    <source>
        <dbReference type="SAM" id="Phobius"/>
    </source>
</evidence>
<evidence type="ECO:0000256" key="2">
    <source>
        <dbReference type="SAM" id="SignalP"/>
    </source>
</evidence>
<accession>A0A1T4R2C7</accession>
<dbReference type="Proteomes" id="UP000190625">
    <property type="component" value="Unassembled WGS sequence"/>
</dbReference>
<sequence length="260" mass="29447">MQNNQKNTIVILALVVIMLSFGVTAQAQGKLNASKMEVELKPEYNSSDMFTIYDAYLKNTSTEVYSGTVKFLVPKGAKIENVCEITDAGDHNCQLYDVKLKGDQKLIIWKTGKLQPGEEYHAYLEYYYNPLEITDNSRVINFDYETTYNIKNFNFKVTEPLNASNYSANLNEARVQTDGYGLKNHFYQLVNLNEGENVNITVKYDRSNTGPSITRTNNQNTDTIASQQPVSNESNSNNSMLLILAIIIIGIMGYFIYNMI</sequence>
<keyword evidence="4" id="KW-1185">Reference proteome</keyword>
<dbReference type="RefSeq" id="WP_143555735.1">
    <property type="nucleotide sequence ID" value="NZ_FUWM01000039.1"/>
</dbReference>
<feature type="transmembrane region" description="Helical" evidence="1">
    <location>
        <begin position="239"/>
        <end position="257"/>
    </location>
</feature>
<proteinExistence type="predicted"/>
<dbReference type="OrthoDB" id="1793330at2"/>
<keyword evidence="2" id="KW-0732">Signal</keyword>
<keyword evidence="1" id="KW-0812">Transmembrane</keyword>
<gene>
    <name evidence="3" type="ORF">SAMN02745118_02803</name>
</gene>
<dbReference type="EMBL" id="FUWM01000039">
    <property type="protein sequence ID" value="SKA10017.1"/>
    <property type="molecule type" value="Genomic_DNA"/>
</dbReference>
<feature type="chain" id="PRO_5038925729" evidence="2">
    <location>
        <begin position="26"/>
        <end position="260"/>
    </location>
</feature>
<protein>
    <submittedName>
        <fullName evidence="3">Uncharacterized protein</fullName>
    </submittedName>
</protein>
<feature type="signal peptide" evidence="2">
    <location>
        <begin position="1"/>
        <end position="25"/>
    </location>
</feature>
<name>A0A1T4R2C7_9FIRM</name>
<organism evidence="3 4">
    <name type="scientific">Selenihalanaerobacter shriftii</name>
    <dbReference type="NCBI Taxonomy" id="142842"/>
    <lineage>
        <taxon>Bacteria</taxon>
        <taxon>Bacillati</taxon>
        <taxon>Bacillota</taxon>
        <taxon>Clostridia</taxon>
        <taxon>Halanaerobiales</taxon>
        <taxon>Halobacteroidaceae</taxon>
        <taxon>Selenihalanaerobacter</taxon>
    </lineage>
</organism>
<reference evidence="4" key="1">
    <citation type="submission" date="2017-02" db="EMBL/GenBank/DDBJ databases">
        <authorList>
            <person name="Varghese N."/>
            <person name="Submissions S."/>
        </authorList>
    </citation>
    <scope>NUCLEOTIDE SEQUENCE [LARGE SCALE GENOMIC DNA]</scope>
    <source>
        <strain evidence="4">ATCC BAA-73</strain>
    </source>
</reference>
<keyword evidence="1" id="KW-0472">Membrane</keyword>
<feature type="non-terminal residue" evidence="3">
    <location>
        <position position="260"/>
    </location>
</feature>
<dbReference type="AlphaFoldDB" id="A0A1T4R2C7"/>